<protein>
    <recommendedName>
        <fullName evidence="1">DUF547 domain-containing protein</fullName>
    </recommendedName>
</protein>
<organism evidence="2 3">
    <name type="scientific">Vitis vinifera</name>
    <name type="common">Grape</name>
    <dbReference type="NCBI Taxonomy" id="29760"/>
    <lineage>
        <taxon>Eukaryota</taxon>
        <taxon>Viridiplantae</taxon>
        <taxon>Streptophyta</taxon>
        <taxon>Embryophyta</taxon>
        <taxon>Tracheophyta</taxon>
        <taxon>Spermatophyta</taxon>
        <taxon>Magnoliopsida</taxon>
        <taxon>eudicotyledons</taxon>
        <taxon>Gunneridae</taxon>
        <taxon>Pentapetalae</taxon>
        <taxon>rosids</taxon>
        <taxon>Vitales</taxon>
        <taxon>Vitaceae</taxon>
        <taxon>Viteae</taxon>
        <taxon>Vitis</taxon>
    </lineage>
</organism>
<evidence type="ECO:0000313" key="2">
    <source>
        <dbReference type="EMBL" id="RVX11693.1"/>
    </source>
</evidence>
<dbReference type="PANTHER" id="PTHR46361">
    <property type="entry name" value="ELECTRON CARRIER/ PROTEIN DISULFIDE OXIDOREDUCTASE"/>
    <property type="match status" value="1"/>
</dbReference>
<gene>
    <name evidence="2" type="ORF">CK203_015863</name>
</gene>
<name>A0A438JRW7_VITVI</name>
<dbReference type="PANTHER" id="PTHR46361:SF1">
    <property type="entry name" value="F26K24.21 PROTEIN"/>
    <property type="match status" value="1"/>
</dbReference>
<dbReference type="AlphaFoldDB" id="A0A438JRW7"/>
<dbReference type="Pfam" id="PF04784">
    <property type="entry name" value="DUF547"/>
    <property type="match status" value="1"/>
</dbReference>
<reference evidence="2 3" key="1">
    <citation type="journal article" date="2018" name="PLoS Genet.">
        <title>Population sequencing reveals clonal diversity and ancestral inbreeding in the grapevine cultivar Chardonnay.</title>
        <authorList>
            <person name="Roach M.J."/>
            <person name="Johnson D.L."/>
            <person name="Bohlmann J."/>
            <person name="van Vuuren H.J."/>
            <person name="Jones S.J."/>
            <person name="Pretorius I.S."/>
            <person name="Schmidt S.A."/>
            <person name="Borneman A.R."/>
        </authorList>
    </citation>
    <scope>NUCLEOTIDE SEQUENCE [LARGE SCALE GENOMIC DNA]</scope>
    <source>
        <strain evidence="3">cv. Chardonnay</strain>
        <tissue evidence="2">Leaf</tissue>
    </source>
</reference>
<evidence type="ECO:0000259" key="1">
    <source>
        <dbReference type="Pfam" id="PF04784"/>
    </source>
</evidence>
<comment type="caution">
    <text evidence="2">The sequence shown here is derived from an EMBL/GenBank/DDBJ whole genome shotgun (WGS) entry which is preliminary data.</text>
</comment>
<proteinExistence type="predicted"/>
<feature type="domain" description="DUF547" evidence="1">
    <location>
        <begin position="20"/>
        <end position="128"/>
    </location>
</feature>
<sequence length="177" mass="19927">MPTKAKSSQHTDLHRVDILALSTDEKLAFFLNLYNAMVIHAVIRGGRPNGVIDRRSFFSDFQYLVGGNVYSLNIIKNGILRNNRRSPYSLMKPFSNADKRIELALPKVNPLIHFGLCNGTRSSPSVRFNADFGQEKEVLKWIMDYLDATKAGLLTHLLSDGGPVNVAYHNYDWSVNS</sequence>
<dbReference type="Proteomes" id="UP000288805">
    <property type="component" value="Unassembled WGS sequence"/>
</dbReference>
<dbReference type="EMBL" id="QGNW01000030">
    <property type="protein sequence ID" value="RVX11693.1"/>
    <property type="molecule type" value="Genomic_DNA"/>
</dbReference>
<dbReference type="InterPro" id="IPR006869">
    <property type="entry name" value="DUF547"/>
</dbReference>
<evidence type="ECO:0000313" key="3">
    <source>
        <dbReference type="Proteomes" id="UP000288805"/>
    </source>
</evidence>
<accession>A0A438JRW7</accession>